<dbReference type="SUPFAM" id="SSF55073">
    <property type="entry name" value="Nucleotide cyclase"/>
    <property type="match status" value="1"/>
</dbReference>
<dbReference type="PANTHER" id="PTHR47455">
    <property type="entry name" value="ADENYLYL CYCLASE BETA"/>
    <property type="match status" value="1"/>
</dbReference>
<dbReference type="EMBL" id="FN648513">
    <property type="protein sequence ID" value="CBJ32248.1"/>
    <property type="molecule type" value="Genomic_DNA"/>
</dbReference>
<dbReference type="AlphaFoldDB" id="D7FXB1"/>
<sequence>MMSAKLLRLQTTEEGQAGFGAEQLKVVLNSFFKRLMSTITDHEGDVLRLAGDALIVAFTDGHGNRGTVDPCLLRRAALVSALCLKRLDGTKIQGHVMHLHVALGVGTLQLYTVGSAEGGWQYVAAGEPFSDLATAMEDGTAGELVASCNYWTRMSTISTENSGCLYEEPTSHAETDFNGNEEGSAGRNGVTDDELGVTAGTRKSSTLSGVEWASNHLESGNVKVEASASAAELIRKQEFLERVIRRFIPPPILYVCEAEESGWFAEIGRVAVIFVNIAIEGLPGMGVMQSVFLVLQRAMKSNQGVIKEFSVDDKGTVMVGAMGLPPITGSNPSARACVTAIKIMKGIERA</sequence>
<gene>
    <name evidence="2" type="ORF">Esi_0323_0029</name>
</gene>
<keyword evidence="3" id="KW-1185">Reference proteome</keyword>
<reference evidence="2 3" key="1">
    <citation type="journal article" date="2010" name="Nature">
        <title>The Ectocarpus genome and the independent evolution of multicellularity in brown algae.</title>
        <authorList>
            <person name="Cock J.M."/>
            <person name="Sterck L."/>
            <person name="Rouze P."/>
            <person name="Scornet D."/>
            <person name="Allen A.E."/>
            <person name="Amoutzias G."/>
            <person name="Anthouard V."/>
            <person name="Artiguenave F."/>
            <person name="Aury J.M."/>
            <person name="Badger J.H."/>
            <person name="Beszteri B."/>
            <person name="Billiau K."/>
            <person name="Bonnet E."/>
            <person name="Bothwell J.H."/>
            <person name="Bowler C."/>
            <person name="Boyen C."/>
            <person name="Brownlee C."/>
            <person name="Carrano C.J."/>
            <person name="Charrier B."/>
            <person name="Cho G.Y."/>
            <person name="Coelho S.M."/>
            <person name="Collen J."/>
            <person name="Corre E."/>
            <person name="Da Silva C."/>
            <person name="Delage L."/>
            <person name="Delaroque N."/>
            <person name="Dittami S.M."/>
            <person name="Doulbeau S."/>
            <person name="Elias M."/>
            <person name="Farnham G."/>
            <person name="Gachon C.M."/>
            <person name="Gschloessl B."/>
            <person name="Heesch S."/>
            <person name="Jabbari K."/>
            <person name="Jubin C."/>
            <person name="Kawai H."/>
            <person name="Kimura K."/>
            <person name="Kloareg B."/>
            <person name="Kupper F.C."/>
            <person name="Lang D."/>
            <person name="Le Bail A."/>
            <person name="Leblanc C."/>
            <person name="Lerouge P."/>
            <person name="Lohr M."/>
            <person name="Lopez P.J."/>
            <person name="Martens C."/>
            <person name="Maumus F."/>
            <person name="Michel G."/>
            <person name="Miranda-Saavedra D."/>
            <person name="Morales J."/>
            <person name="Moreau H."/>
            <person name="Motomura T."/>
            <person name="Nagasato C."/>
            <person name="Napoli C.A."/>
            <person name="Nelson D.R."/>
            <person name="Nyvall-Collen P."/>
            <person name="Peters A.F."/>
            <person name="Pommier C."/>
            <person name="Potin P."/>
            <person name="Poulain J."/>
            <person name="Quesneville H."/>
            <person name="Read B."/>
            <person name="Rensing S.A."/>
            <person name="Ritter A."/>
            <person name="Rousvoal S."/>
            <person name="Samanta M."/>
            <person name="Samson G."/>
            <person name="Schroeder D.C."/>
            <person name="Segurens B."/>
            <person name="Strittmatter M."/>
            <person name="Tonon T."/>
            <person name="Tregear J.W."/>
            <person name="Valentin K."/>
            <person name="von Dassow P."/>
            <person name="Yamagishi T."/>
            <person name="Van de Peer Y."/>
            <person name="Wincker P."/>
        </authorList>
    </citation>
    <scope>NUCLEOTIDE SEQUENCE [LARGE SCALE GENOMIC DNA]</scope>
    <source>
        <strain evidence="3">Ec32 / CCAP1310/4</strain>
    </source>
</reference>
<dbReference type="InterPro" id="IPR029787">
    <property type="entry name" value="Nucleotide_cyclase"/>
</dbReference>
<organism evidence="2 3">
    <name type="scientific">Ectocarpus siliculosus</name>
    <name type="common">Brown alga</name>
    <name type="synonym">Conferva siliculosa</name>
    <dbReference type="NCBI Taxonomy" id="2880"/>
    <lineage>
        <taxon>Eukaryota</taxon>
        <taxon>Sar</taxon>
        <taxon>Stramenopiles</taxon>
        <taxon>Ochrophyta</taxon>
        <taxon>PX clade</taxon>
        <taxon>Phaeophyceae</taxon>
        <taxon>Ectocarpales</taxon>
        <taxon>Ectocarpaceae</taxon>
        <taxon>Ectocarpus</taxon>
    </lineage>
</organism>
<proteinExistence type="predicted"/>
<dbReference type="PANTHER" id="PTHR47455:SF1">
    <property type="entry name" value="GUANYLATE CYCLASE DOMAIN-CONTAINING PROTEIN"/>
    <property type="match status" value="1"/>
</dbReference>
<evidence type="ECO:0000313" key="2">
    <source>
        <dbReference type="EMBL" id="CBJ32248.1"/>
    </source>
</evidence>
<dbReference type="Gene3D" id="3.30.70.1230">
    <property type="entry name" value="Nucleotide cyclase"/>
    <property type="match status" value="1"/>
</dbReference>
<name>D7FXB1_ECTSI</name>
<evidence type="ECO:0008006" key="4">
    <source>
        <dbReference type="Google" id="ProtNLM"/>
    </source>
</evidence>
<accession>D7FXB1</accession>
<feature type="region of interest" description="Disordered" evidence="1">
    <location>
        <begin position="169"/>
        <end position="196"/>
    </location>
</feature>
<evidence type="ECO:0000313" key="3">
    <source>
        <dbReference type="Proteomes" id="UP000002630"/>
    </source>
</evidence>
<dbReference type="InParanoid" id="D7FXB1"/>
<dbReference type="OrthoDB" id="194468at2759"/>
<dbReference type="EMBL" id="FN649728">
    <property type="protein sequence ID" value="CBJ32248.1"/>
    <property type="molecule type" value="Genomic_DNA"/>
</dbReference>
<evidence type="ECO:0000256" key="1">
    <source>
        <dbReference type="SAM" id="MobiDB-lite"/>
    </source>
</evidence>
<protein>
    <recommendedName>
        <fullName evidence="4">Guanylate cyclase domain-containing protein</fullName>
    </recommendedName>
</protein>
<dbReference type="OMA" id="KIFEISI"/>
<dbReference type="Proteomes" id="UP000002630">
    <property type="component" value="Linkage Group LG03"/>
</dbReference>